<organism evidence="3 5">
    <name type="scientific">Bacillus thuringiensis</name>
    <dbReference type="NCBI Taxonomy" id="1428"/>
    <lineage>
        <taxon>Bacteria</taxon>
        <taxon>Bacillati</taxon>
        <taxon>Bacillota</taxon>
        <taxon>Bacilli</taxon>
        <taxon>Bacillales</taxon>
        <taxon>Bacillaceae</taxon>
        <taxon>Bacillus</taxon>
        <taxon>Bacillus cereus group</taxon>
    </lineage>
</organism>
<protein>
    <submittedName>
        <fullName evidence="3">Uncharacterized protein</fullName>
    </submittedName>
</protein>
<dbReference type="AlphaFoldDB" id="A0A0B5N803"/>
<geneLocation type="plasmid" evidence="3 5">
    <name>unnamed3</name>
</geneLocation>
<reference evidence="1 4" key="1">
    <citation type="journal article" date="2015" name="Genome Announc.">
        <title>Complete genome sequences for 35 biothreat assay-relevant bacillus species.</title>
        <authorList>
            <person name="Johnson S.L."/>
            <person name="Daligault H.E."/>
            <person name="Davenport K.W."/>
            <person name="Jaissle J."/>
            <person name="Frey K.G."/>
            <person name="Ladner J.T."/>
            <person name="Broomall S.M."/>
            <person name="Bishop-Lilly K.A."/>
            <person name="Bruce D.C."/>
            <person name="Gibbons H.S."/>
            <person name="Coyne S.R."/>
            <person name="Lo C.C."/>
            <person name="Meincke L."/>
            <person name="Munk A.C."/>
            <person name="Koroleva G.I."/>
            <person name="Rosenzweig C.N."/>
            <person name="Palacios G.F."/>
            <person name="Redden C.L."/>
            <person name="Minogue T.D."/>
            <person name="Chain P.S."/>
        </authorList>
    </citation>
    <scope>NUCLEOTIDE SEQUENCE [LARGE SCALE GENOMIC DNA]</scope>
    <source>
        <strain evidence="1 4">HD1011</strain>
        <plasmid evidence="1 4">2</plasmid>
    </source>
</reference>
<name>A0A0B5N803_BACTU</name>
<evidence type="ECO:0000313" key="2">
    <source>
        <dbReference type="EMBL" id="MDR4174930.1"/>
    </source>
</evidence>
<dbReference type="KEGG" id="btw:BF38_5744"/>
<evidence type="ECO:0000313" key="3">
    <source>
        <dbReference type="EMBL" id="QKH22805.1"/>
    </source>
</evidence>
<dbReference type="EMBL" id="CP009334">
    <property type="protein sequence ID" value="AJG73894.1"/>
    <property type="molecule type" value="Genomic_DNA"/>
</dbReference>
<geneLocation type="plasmid" evidence="1 4">
    <name>2</name>
</geneLocation>
<dbReference type="EMBL" id="VKQN01000001">
    <property type="protein sequence ID" value="MDR4174930.1"/>
    <property type="molecule type" value="Genomic_DNA"/>
</dbReference>
<dbReference type="RefSeq" id="WP_000168238.1">
    <property type="nucleotide sequence ID" value="NZ_CP009334.1"/>
</dbReference>
<evidence type="ECO:0000313" key="5">
    <source>
        <dbReference type="Proteomes" id="UP000501107"/>
    </source>
</evidence>
<evidence type="ECO:0000313" key="4">
    <source>
        <dbReference type="Proteomes" id="UP000031876"/>
    </source>
</evidence>
<dbReference type="Proteomes" id="UP000031876">
    <property type="component" value="Plasmid 2"/>
</dbReference>
<evidence type="ECO:0000313" key="1">
    <source>
        <dbReference type="EMBL" id="AJG73894.1"/>
    </source>
</evidence>
<dbReference type="EMBL" id="CP053979">
    <property type="protein sequence ID" value="QKH22805.1"/>
    <property type="molecule type" value="Genomic_DNA"/>
</dbReference>
<reference evidence="2" key="2">
    <citation type="submission" date="2019-07" db="EMBL/GenBank/DDBJ databases">
        <title>Phylogenomic Reclassification of ATCC Bacillus Strains and Various Taxa within the Genus Bacillus.</title>
        <authorList>
            <person name="Riojas M.A."/>
            <person name="Frank A.M."/>
            <person name="Fenn S.L."/>
            <person name="King S.P."/>
            <person name="Brower S.M."/>
            <person name="Hazbon M.H."/>
        </authorList>
    </citation>
    <scope>NUCLEOTIDE SEQUENCE</scope>
    <source>
        <strain evidence="2">ATCC 35646</strain>
    </source>
</reference>
<keyword evidence="3" id="KW-0614">Plasmid</keyword>
<proteinExistence type="predicted"/>
<dbReference type="Proteomes" id="UP000501107">
    <property type="component" value="Plasmid unnamed3"/>
</dbReference>
<reference evidence="3 5" key="3">
    <citation type="submission" date="2020-05" db="EMBL/GenBank/DDBJ databases">
        <title>FDA dAtabase for Regulatory Grade micrObial Sequences (FDA-ARGOS): Supporting development and validation of Infectious Disease Dx tests.</title>
        <authorList>
            <person name="Nelson B."/>
            <person name="Plummer A."/>
            <person name="Tallon L."/>
            <person name="Sadzewicz L."/>
            <person name="Zhao X."/>
            <person name="Vavikolanu K."/>
            <person name="Mehta A."/>
            <person name="Aluvathingal J."/>
            <person name="Nadendla S."/>
            <person name="Myers T."/>
            <person name="Yan Y."/>
            <person name="Sichtig H."/>
        </authorList>
    </citation>
    <scope>NUCLEOTIDE SEQUENCE [LARGE SCALE GENOMIC DNA]</scope>
    <source>
        <strain evidence="3 5">FDAARGOS_795</strain>
        <plasmid evidence="3 5">unnamed3</plasmid>
    </source>
</reference>
<sequence length="352" mass="40844">MASREQSYVILVTKDTDVKELEKNFPDIKQNADLLEDTVHLQRKDVVVNWEYYNQILETVNNYQETEEYKSIARVYTKLYHSTISRILHITFDLDLRRLGYEGCTTDFEEILNFILLENITLSTQIPLEGGETTEQVIVTSEQLQKYLMYTETYRKGSTSINLITELSGYKPEYKEGSKELDFSNAPKRLALPINHVTKNYVTFEGDKTLISFKLVTNGGVELFLNRLLTFTNTDYELEIVDLQKAFEKVHENDFVYFNLLCNEKAESDVIRLVLSLIRETINVSPLQETTIMSVLVQRGVDKEITSESSYYFVTGKGYTHVTKGEYHNMVDQYKEHLTQTNANLFGYATFM</sequence>
<gene>
    <name evidence="1" type="ORF">BF38_5744</name>
    <name evidence="2" type="ORF">FO599_02125</name>
    <name evidence="3" type="ORF">FOC89_02135</name>
</gene>
<accession>A0A0B5N803</accession>
<dbReference type="Proteomes" id="UP001181533">
    <property type="component" value="Unassembled WGS sequence"/>
</dbReference>